<dbReference type="EMBL" id="JBAMIC010000002">
    <property type="protein sequence ID" value="KAK7112947.1"/>
    <property type="molecule type" value="Genomic_DNA"/>
</dbReference>
<dbReference type="PROSITE" id="PS50089">
    <property type="entry name" value="ZF_RING_2"/>
    <property type="match status" value="1"/>
</dbReference>
<dbReference type="InterPro" id="IPR013083">
    <property type="entry name" value="Znf_RING/FYVE/PHD"/>
</dbReference>
<keyword evidence="5" id="KW-0175">Coiled coil</keyword>
<comment type="caution">
    <text evidence="9">The sequence shown here is derived from an EMBL/GenBank/DDBJ whole genome shotgun (WGS) entry which is preliminary data.</text>
</comment>
<dbReference type="InterPro" id="IPR013761">
    <property type="entry name" value="SAM/pointed_sf"/>
</dbReference>
<reference evidence="9 10" key="1">
    <citation type="submission" date="2024-02" db="EMBL/GenBank/DDBJ databases">
        <title>Chromosome-scale genome assembly of the rough periwinkle Littorina saxatilis.</title>
        <authorList>
            <person name="De Jode A."/>
            <person name="Faria R."/>
            <person name="Formenti G."/>
            <person name="Sims Y."/>
            <person name="Smith T.P."/>
            <person name="Tracey A."/>
            <person name="Wood J.M.D."/>
            <person name="Zagrodzka Z.B."/>
            <person name="Johannesson K."/>
            <person name="Butlin R.K."/>
            <person name="Leder E.H."/>
        </authorList>
    </citation>
    <scope>NUCLEOTIDE SEQUENCE [LARGE SCALE GENOMIC DNA]</scope>
    <source>
        <strain evidence="9">Snail1</strain>
        <tissue evidence="9">Muscle</tissue>
    </source>
</reference>
<keyword evidence="6" id="KW-0812">Transmembrane</keyword>
<evidence type="ECO:0000313" key="10">
    <source>
        <dbReference type="Proteomes" id="UP001374579"/>
    </source>
</evidence>
<feature type="domain" description="RING-type" evidence="7">
    <location>
        <begin position="15"/>
        <end position="57"/>
    </location>
</feature>
<sequence>MDVATHQPEDEEFTCPVCLNILLEPTTLTCGHNICRGCLAGWYLSNVPRKNECPTCRQKWEGFPQVNKTLRNIIERREAEALVERRQEVADNQEYQECLTKFEEELQGTRTQVVDANQNASFFAGVAVAIAAVVVVYFIVYWSGSGDREKARSNRPVATWGTGDVSGWLRSMGWAANYSGNADRNSIDGPTLLYSNETYVMDKLNVTDSNHRNALLLALQSLKEVGVAMPQTVWEYKELFPGRTLYFSYALKDFPRCAVLYMYLFYYNDCFLPFIHAAMPRVWDEELKPSVHKLPDPETSQLLMFLLFMLVFPYGMIGLFAWSLRSAHTITHLVVMTTCIFQTLFELSFFSSCITRGDWRQWKAYLHTHMKQILSMLFYVGLWPVTPSFVCSFFFYVCLYMSPIQLAKRFYEIVTRRNELL</sequence>
<keyword evidence="6" id="KW-1133">Transmembrane helix</keyword>
<evidence type="ECO:0000256" key="5">
    <source>
        <dbReference type="SAM" id="Coils"/>
    </source>
</evidence>
<feature type="transmembrane region" description="Helical" evidence="6">
    <location>
        <begin position="302"/>
        <end position="324"/>
    </location>
</feature>
<proteinExistence type="predicted"/>
<dbReference type="InterPro" id="IPR017907">
    <property type="entry name" value="Znf_RING_CS"/>
</dbReference>
<dbReference type="GO" id="GO:0005634">
    <property type="term" value="C:nucleus"/>
    <property type="evidence" value="ECO:0007669"/>
    <property type="project" value="TreeGrafter"/>
</dbReference>
<keyword evidence="3" id="KW-0862">Zinc</keyword>
<dbReference type="PROSITE" id="PS50105">
    <property type="entry name" value="SAM_DOMAIN"/>
    <property type="match status" value="1"/>
</dbReference>
<dbReference type="PROSITE" id="PS00518">
    <property type="entry name" value="ZF_RING_1"/>
    <property type="match status" value="1"/>
</dbReference>
<evidence type="ECO:0000259" key="8">
    <source>
        <dbReference type="PROSITE" id="PS50105"/>
    </source>
</evidence>
<dbReference type="Pfam" id="PF00536">
    <property type="entry name" value="SAM_1"/>
    <property type="match status" value="1"/>
</dbReference>
<evidence type="ECO:0008006" key="11">
    <source>
        <dbReference type="Google" id="ProtNLM"/>
    </source>
</evidence>
<evidence type="ECO:0000256" key="2">
    <source>
        <dbReference type="ARBA" id="ARBA00022771"/>
    </source>
</evidence>
<feature type="coiled-coil region" evidence="5">
    <location>
        <begin position="92"/>
        <end position="119"/>
    </location>
</feature>
<dbReference type="Proteomes" id="UP001374579">
    <property type="component" value="Unassembled WGS sequence"/>
</dbReference>
<evidence type="ECO:0000259" key="7">
    <source>
        <dbReference type="PROSITE" id="PS50089"/>
    </source>
</evidence>
<evidence type="ECO:0000313" key="9">
    <source>
        <dbReference type="EMBL" id="KAK7112947.1"/>
    </source>
</evidence>
<dbReference type="Gene3D" id="3.30.40.10">
    <property type="entry name" value="Zinc/RING finger domain, C3HC4 (zinc finger)"/>
    <property type="match status" value="1"/>
</dbReference>
<dbReference type="SUPFAM" id="SSF47769">
    <property type="entry name" value="SAM/Pointed domain"/>
    <property type="match status" value="1"/>
</dbReference>
<feature type="transmembrane region" description="Helical" evidence="6">
    <location>
        <begin position="330"/>
        <end position="355"/>
    </location>
</feature>
<keyword evidence="1" id="KW-0479">Metal-binding</keyword>
<keyword evidence="2 4" id="KW-0863">Zinc-finger</keyword>
<dbReference type="InterPro" id="IPR001660">
    <property type="entry name" value="SAM"/>
</dbReference>
<keyword evidence="6" id="KW-0472">Membrane</keyword>
<feature type="transmembrane region" description="Helical" evidence="6">
    <location>
        <begin position="376"/>
        <end position="402"/>
    </location>
</feature>
<dbReference type="Gene3D" id="1.10.150.50">
    <property type="entry name" value="Transcription Factor, Ets-1"/>
    <property type="match status" value="1"/>
</dbReference>
<dbReference type="PANTHER" id="PTHR15898">
    <property type="entry name" value="BIFUNCTIONAL APOPTOSIS REGULATOR"/>
    <property type="match status" value="1"/>
</dbReference>
<evidence type="ECO:0000256" key="1">
    <source>
        <dbReference type="ARBA" id="ARBA00022723"/>
    </source>
</evidence>
<dbReference type="GO" id="GO:0061630">
    <property type="term" value="F:ubiquitin protein ligase activity"/>
    <property type="evidence" value="ECO:0007669"/>
    <property type="project" value="TreeGrafter"/>
</dbReference>
<evidence type="ECO:0000256" key="4">
    <source>
        <dbReference type="PROSITE-ProRule" id="PRU00175"/>
    </source>
</evidence>
<dbReference type="SMART" id="SM00454">
    <property type="entry name" value="SAM"/>
    <property type="match status" value="1"/>
</dbReference>
<dbReference type="SUPFAM" id="SSF57850">
    <property type="entry name" value="RING/U-box"/>
    <property type="match status" value="1"/>
</dbReference>
<feature type="transmembrane region" description="Helical" evidence="6">
    <location>
        <begin position="120"/>
        <end position="142"/>
    </location>
</feature>
<dbReference type="GO" id="GO:0043161">
    <property type="term" value="P:proteasome-mediated ubiquitin-dependent protein catabolic process"/>
    <property type="evidence" value="ECO:0007669"/>
    <property type="project" value="TreeGrafter"/>
</dbReference>
<gene>
    <name evidence="9" type="ORF">V1264_012320</name>
</gene>
<keyword evidence="10" id="KW-1185">Reference proteome</keyword>
<feature type="domain" description="SAM" evidence="8">
    <location>
        <begin position="160"/>
        <end position="225"/>
    </location>
</feature>
<dbReference type="PANTHER" id="PTHR15898:SF13">
    <property type="entry name" value="BIFUNCTIONAL APOPTOSIS REGULATOR"/>
    <property type="match status" value="1"/>
</dbReference>
<organism evidence="9 10">
    <name type="scientific">Littorina saxatilis</name>
    <dbReference type="NCBI Taxonomy" id="31220"/>
    <lineage>
        <taxon>Eukaryota</taxon>
        <taxon>Metazoa</taxon>
        <taxon>Spiralia</taxon>
        <taxon>Lophotrochozoa</taxon>
        <taxon>Mollusca</taxon>
        <taxon>Gastropoda</taxon>
        <taxon>Caenogastropoda</taxon>
        <taxon>Littorinimorpha</taxon>
        <taxon>Littorinoidea</taxon>
        <taxon>Littorinidae</taxon>
        <taxon>Littorina</taxon>
    </lineage>
</organism>
<dbReference type="AlphaFoldDB" id="A0AAN9BWQ8"/>
<dbReference type="GO" id="GO:0008270">
    <property type="term" value="F:zinc ion binding"/>
    <property type="evidence" value="ECO:0007669"/>
    <property type="project" value="UniProtKB-KW"/>
</dbReference>
<dbReference type="SMART" id="SM00184">
    <property type="entry name" value="RING"/>
    <property type="match status" value="1"/>
</dbReference>
<evidence type="ECO:0000256" key="6">
    <source>
        <dbReference type="SAM" id="Phobius"/>
    </source>
</evidence>
<evidence type="ECO:0000256" key="3">
    <source>
        <dbReference type="ARBA" id="ARBA00022833"/>
    </source>
</evidence>
<dbReference type="Pfam" id="PF15227">
    <property type="entry name" value="zf-C3HC4_4"/>
    <property type="match status" value="1"/>
</dbReference>
<protein>
    <recommendedName>
        <fullName evidence="11">RING-type domain-containing protein</fullName>
    </recommendedName>
</protein>
<accession>A0AAN9BWQ8</accession>
<dbReference type="InterPro" id="IPR001841">
    <property type="entry name" value="Znf_RING"/>
</dbReference>
<name>A0AAN9BWQ8_9CAEN</name>